<gene>
    <name evidence="2" type="ORF">CEUSTIGMA_g10793.t1</name>
</gene>
<feature type="region of interest" description="Disordered" evidence="1">
    <location>
        <begin position="304"/>
        <end position="334"/>
    </location>
</feature>
<sequence>MLNLILLSRRCFASISLCESLSILNSTSGCHLKRFSTYGDNSQNTYKRRDVRNDVGITSRTQGKQDDGRPEANEQSKAKYQNQREWLTSLAMQNAPKRIFELIGDPRSGLADNVTNNPFGELTVDMIHHQFSNEVYWYKYEFAGNLLKETHRDARLSEHAKNNMYILRAKDPERWTIEALAKKYHIRRQRVLAILALKEMEAHSMDAAKSLAGPLSAYAFPVFLDAVSLDPSTGELVQRINTKDKTPQTSFGIDKQIQRLKDAGLKSQIQLLEALHPFSYNLNLAKETLMKLVSDLKLSMGIQSPMESPEADASSSSSSSSSDPPESTPPSLHSLSSSISQLQLISDEIFGSLQQILGASDALKEEQMLHDTRLELMHILDKVPETPGSDQGSVVSSSYAGEGESNAGIEAVRPVYAVAQVLEAWEGPRLLKLVLSLQPGARRKVLHLVQRAAIDLNSQGVDLEALYSNEHYRGPQVNSDDAYTSRGVKKAEPPIPGDVFGYRPVREDLLEKMARSLGTLEEVVAGIRTSMSDSSQKQQASTTDLRSQDVIQLLQLRRTFLSVDSMFEDVMKQQDKLRSEEEGREPRQPLDSTKRGMMQVLQEAHPSYPERAFKYNQIMAIIGAEMGEGSSDVALLGLQELEGSPERAAAVLAAMRGEPASPNKPLELNERLAKIETVLPEKTEDRTSLRLDSWDLVAAFMESRVAGKVYHRGSGERHVVRLPTYPAFEGYALKEFDRAQEGEISQLNREVASREETALLARFKSGLAYNLGLVGQDLWDPSKPVPLPNAESKLDLPVVVYEIDQAGKTLLPALKVVEVDGSSRSLNQQELVFQERRRPLRSIPYLLQRIKRKPELQ</sequence>
<dbReference type="Proteomes" id="UP000232323">
    <property type="component" value="Unassembled WGS sequence"/>
</dbReference>
<dbReference type="EMBL" id="BEGY01000097">
    <property type="protein sequence ID" value="GAX83368.1"/>
    <property type="molecule type" value="Genomic_DNA"/>
</dbReference>
<reference evidence="2 3" key="1">
    <citation type="submission" date="2017-08" db="EMBL/GenBank/DDBJ databases">
        <title>Acidophilic green algal genome provides insights into adaptation to an acidic environment.</title>
        <authorList>
            <person name="Hirooka S."/>
            <person name="Hirose Y."/>
            <person name="Kanesaki Y."/>
            <person name="Higuchi S."/>
            <person name="Fujiwara T."/>
            <person name="Onuma R."/>
            <person name="Era A."/>
            <person name="Ohbayashi R."/>
            <person name="Uzuka A."/>
            <person name="Nozaki H."/>
            <person name="Yoshikawa H."/>
            <person name="Miyagishima S.Y."/>
        </authorList>
    </citation>
    <scope>NUCLEOTIDE SEQUENCE [LARGE SCALE GENOMIC DNA]</scope>
    <source>
        <strain evidence="2 3">NIES-2499</strain>
    </source>
</reference>
<keyword evidence="3" id="KW-1185">Reference proteome</keyword>
<organism evidence="2 3">
    <name type="scientific">Chlamydomonas eustigma</name>
    <dbReference type="NCBI Taxonomy" id="1157962"/>
    <lineage>
        <taxon>Eukaryota</taxon>
        <taxon>Viridiplantae</taxon>
        <taxon>Chlorophyta</taxon>
        <taxon>core chlorophytes</taxon>
        <taxon>Chlorophyceae</taxon>
        <taxon>CS clade</taxon>
        <taxon>Chlamydomonadales</taxon>
        <taxon>Chlamydomonadaceae</taxon>
        <taxon>Chlamydomonas</taxon>
    </lineage>
</organism>
<dbReference type="Pfam" id="PF12298">
    <property type="entry name" value="Bot1p"/>
    <property type="match status" value="1"/>
</dbReference>
<dbReference type="STRING" id="1157962.A0A250XJX1"/>
<name>A0A250XJX1_9CHLO</name>
<feature type="compositionally biased region" description="Basic and acidic residues" evidence="1">
    <location>
        <begin position="63"/>
        <end position="77"/>
    </location>
</feature>
<accession>A0A250XJX1</accession>
<dbReference type="OrthoDB" id="547043at2759"/>
<feature type="region of interest" description="Disordered" evidence="1">
    <location>
        <begin position="46"/>
        <end position="79"/>
    </location>
</feature>
<dbReference type="InterPro" id="IPR052851">
    <property type="entry name" value="GCD1_mitochondrial"/>
</dbReference>
<dbReference type="PANTHER" id="PTHR35476:SF3">
    <property type="entry name" value="SMALL RIBOSOMAL SUBUNIT PROTEIN MS75"/>
    <property type="match status" value="1"/>
</dbReference>
<proteinExistence type="predicted"/>
<dbReference type="AlphaFoldDB" id="A0A250XJX1"/>
<feature type="region of interest" description="Disordered" evidence="1">
    <location>
        <begin position="572"/>
        <end position="594"/>
    </location>
</feature>
<dbReference type="PANTHER" id="PTHR35476">
    <property type="entry name" value="MUCIN-LIKE PROTEIN"/>
    <property type="match status" value="1"/>
</dbReference>
<evidence type="ECO:0000256" key="1">
    <source>
        <dbReference type="SAM" id="MobiDB-lite"/>
    </source>
</evidence>
<evidence type="ECO:0000313" key="3">
    <source>
        <dbReference type="Proteomes" id="UP000232323"/>
    </source>
</evidence>
<comment type="caution">
    <text evidence="2">The sequence shown here is derived from an EMBL/GenBank/DDBJ whole genome shotgun (WGS) entry which is preliminary data.</text>
</comment>
<evidence type="ECO:0000313" key="2">
    <source>
        <dbReference type="EMBL" id="GAX83368.1"/>
    </source>
</evidence>
<protein>
    <submittedName>
        <fullName evidence="2">Uncharacterized protein</fullName>
    </submittedName>
</protein>